<evidence type="ECO:0008006" key="3">
    <source>
        <dbReference type="Google" id="ProtNLM"/>
    </source>
</evidence>
<gene>
    <name evidence="1" type="ORF">PoB_001613300</name>
</gene>
<sequence length="79" mass="9112">MFALALIRLRLCEAHSSTDMSMNQHRFSIKPGRRWWDLNPRQRCPCKSQSGLISTEPPTHPLKMVTVSDFITMDILSQP</sequence>
<proteinExistence type="predicted"/>
<dbReference type="EMBL" id="BLXT01001944">
    <property type="protein sequence ID" value="GFN89627.1"/>
    <property type="molecule type" value="Genomic_DNA"/>
</dbReference>
<name>A0AAV3Z4H5_9GAST</name>
<evidence type="ECO:0000313" key="1">
    <source>
        <dbReference type="EMBL" id="GFN89627.1"/>
    </source>
</evidence>
<protein>
    <recommendedName>
        <fullName evidence="3">Secreted protein</fullName>
    </recommendedName>
</protein>
<dbReference type="Proteomes" id="UP000735302">
    <property type="component" value="Unassembled WGS sequence"/>
</dbReference>
<comment type="caution">
    <text evidence="1">The sequence shown here is derived from an EMBL/GenBank/DDBJ whole genome shotgun (WGS) entry which is preliminary data.</text>
</comment>
<organism evidence="1 2">
    <name type="scientific">Plakobranchus ocellatus</name>
    <dbReference type="NCBI Taxonomy" id="259542"/>
    <lineage>
        <taxon>Eukaryota</taxon>
        <taxon>Metazoa</taxon>
        <taxon>Spiralia</taxon>
        <taxon>Lophotrochozoa</taxon>
        <taxon>Mollusca</taxon>
        <taxon>Gastropoda</taxon>
        <taxon>Heterobranchia</taxon>
        <taxon>Euthyneura</taxon>
        <taxon>Panpulmonata</taxon>
        <taxon>Sacoglossa</taxon>
        <taxon>Placobranchoidea</taxon>
        <taxon>Plakobranchidae</taxon>
        <taxon>Plakobranchus</taxon>
    </lineage>
</organism>
<keyword evidence="2" id="KW-1185">Reference proteome</keyword>
<dbReference type="AlphaFoldDB" id="A0AAV3Z4H5"/>
<reference evidence="1 2" key="1">
    <citation type="journal article" date="2021" name="Elife">
        <title>Chloroplast acquisition without the gene transfer in kleptoplastic sea slugs, Plakobranchus ocellatus.</title>
        <authorList>
            <person name="Maeda T."/>
            <person name="Takahashi S."/>
            <person name="Yoshida T."/>
            <person name="Shimamura S."/>
            <person name="Takaki Y."/>
            <person name="Nagai Y."/>
            <person name="Toyoda A."/>
            <person name="Suzuki Y."/>
            <person name="Arimoto A."/>
            <person name="Ishii H."/>
            <person name="Satoh N."/>
            <person name="Nishiyama T."/>
            <person name="Hasebe M."/>
            <person name="Maruyama T."/>
            <person name="Minagawa J."/>
            <person name="Obokata J."/>
            <person name="Shigenobu S."/>
        </authorList>
    </citation>
    <scope>NUCLEOTIDE SEQUENCE [LARGE SCALE GENOMIC DNA]</scope>
</reference>
<evidence type="ECO:0000313" key="2">
    <source>
        <dbReference type="Proteomes" id="UP000735302"/>
    </source>
</evidence>
<accession>A0AAV3Z4H5</accession>